<accession>A0A328WXW5</accession>
<dbReference type="EMBL" id="QLSV01000001">
    <property type="protein sequence ID" value="RAR51063.1"/>
    <property type="molecule type" value="Genomic_DNA"/>
</dbReference>
<name>A0A328WXW5_9FLAO</name>
<organism evidence="1 2">
    <name type="scientific">Flavobacterium lacus</name>
    <dbReference type="NCBI Taxonomy" id="1353778"/>
    <lineage>
        <taxon>Bacteria</taxon>
        <taxon>Pseudomonadati</taxon>
        <taxon>Bacteroidota</taxon>
        <taxon>Flavobacteriia</taxon>
        <taxon>Flavobacteriales</taxon>
        <taxon>Flavobacteriaceae</taxon>
        <taxon>Flavobacterium</taxon>
    </lineage>
</organism>
<dbReference type="OrthoDB" id="1366919at2"/>
<evidence type="ECO:0000313" key="2">
    <source>
        <dbReference type="Proteomes" id="UP000249518"/>
    </source>
</evidence>
<dbReference type="InterPro" id="IPR029470">
    <property type="entry name" value="PDDEXK_4"/>
</dbReference>
<gene>
    <name evidence="1" type="ORF">B0I10_101237</name>
</gene>
<keyword evidence="2" id="KW-1185">Reference proteome</keyword>
<evidence type="ECO:0000313" key="1">
    <source>
        <dbReference type="EMBL" id="RAR51063.1"/>
    </source>
</evidence>
<proteinExistence type="predicted"/>
<sequence>MGLPKFFMDDSESMKYEETIDFFLSWTFRCADIVYKKENEIVYNYSKLILQKLLLNFSISNESIFKNIKVWKQHSNIDLWVELTIEVDGIEQKAAMIIENKMYSSIRNGQLENYKEIALEYYKDDDRKFEFIFLRPDYEIGNKTSEKAKCEELGYMYLNLEELKDALPNKKTKNHLFDEFWFNW</sequence>
<dbReference type="AlphaFoldDB" id="A0A328WXW5"/>
<dbReference type="Pfam" id="PF14281">
    <property type="entry name" value="PDDEXK_4"/>
    <property type="match status" value="1"/>
</dbReference>
<dbReference type="RefSeq" id="WP_112084645.1">
    <property type="nucleotide sequence ID" value="NZ_QLSV01000001.1"/>
</dbReference>
<dbReference type="Proteomes" id="UP000249518">
    <property type="component" value="Unassembled WGS sequence"/>
</dbReference>
<comment type="caution">
    <text evidence="1">The sequence shown here is derived from an EMBL/GenBank/DDBJ whole genome shotgun (WGS) entry which is preliminary data.</text>
</comment>
<protein>
    <submittedName>
        <fullName evidence="1">PD-(D/E)XK nuclease superfamily protein</fullName>
    </submittedName>
</protein>
<reference evidence="1 2" key="1">
    <citation type="submission" date="2018-06" db="EMBL/GenBank/DDBJ databases">
        <title>Genomic Encyclopedia of Type Strains, Phase III (KMG-III): the genomes of soil and plant-associated and newly described type strains.</title>
        <authorList>
            <person name="Whitman W."/>
        </authorList>
    </citation>
    <scope>NUCLEOTIDE SEQUENCE [LARGE SCALE GENOMIC DNA]</scope>
    <source>
        <strain evidence="1 2">CGMCC 1.12504</strain>
    </source>
</reference>